<feature type="transmembrane region" description="Helical" evidence="3">
    <location>
        <begin position="400"/>
        <end position="421"/>
    </location>
</feature>
<evidence type="ECO:0008006" key="6">
    <source>
        <dbReference type="Google" id="ProtNLM"/>
    </source>
</evidence>
<gene>
    <name evidence="4" type="ORF">R0137_07415</name>
</gene>
<organism evidence="4 5">
    <name type="scientific">Congregibacter brevis</name>
    <dbReference type="NCBI Taxonomy" id="3081201"/>
    <lineage>
        <taxon>Bacteria</taxon>
        <taxon>Pseudomonadati</taxon>
        <taxon>Pseudomonadota</taxon>
        <taxon>Gammaproteobacteria</taxon>
        <taxon>Cellvibrionales</taxon>
        <taxon>Halieaceae</taxon>
        <taxon>Congregibacter</taxon>
    </lineage>
</organism>
<feature type="transmembrane region" description="Helical" evidence="3">
    <location>
        <begin position="312"/>
        <end position="333"/>
    </location>
</feature>
<sequence>MITSSKSELTSTIALLLLLGVCVWLYYPGLSGPVLLDDASNIEQSFGAEVSGFANEESYRPGFWEYVSNNNAGPLGRPVSMATFYAEYWFCPPRSFVGKSINLALHCVVGLLLYMLVRRTLRMVGLDSSAAALFATAFWLLAPLHVSTVLYHVQRMAILAALFSLLFIHGWFSLRGAYIDRRSLRWPAIGTLLSGILAIGAKENAVVVLPLVLLFDWFFLGERGEPNLRQVRWRRTSKLALAILALLGVVACLLASEWIVRGYEVRQFTLGQRLLTESRILWSYAYEFFLPNIQTLGLSHDDYPLSRGLFDPISTLWAVTAMSLGALTLLAFWSRKVFRYIAFGVVFFFTAHALESSLLALELYFEHRNYFPSVGFAVSLGIIGAYLGSKYPQTSRSLMVAITIWLVVLAADLSSQSAIWGDRTAIVLTERAGHPESSRANIAMAVLTASAGDTVSAERFSKLAAKYSDSETDSDHIVRFIALSCLANKPVPAGWYPAQLTQKLGSSSGRTSLEKIVVAAETDRCPEFDFEELADFFSRAWRSPDFESGFDRNVMVAALRIERVLGRQEPVSRYEEILQQVLPD</sequence>
<dbReference type="RefSeq" id="WP_407329754.1">
    <property type="nucleotide sequence ID" value="NZ_CP136865.1"/>
</dbReference>
<accession>A0ABZ0IIQ7</accession>
<evidence type="ECO:0000256" key="1">
    <source>
        <dbReference type="ARBA" id="ARBA00022737"/>
    </source>
</evidence>
<evidence type="ECO:0000313" key="4">
    <source>
        <dbReference type="EMBL" id="WOJ98389.1"/>
    </source>
</evidence>
<dbReference type="Proteomes" id="UP001626549">
    <property type="component" value="Chromosome"/>
</dbReference>
<name>A0ABZ0IIQ7_9GAMM</name>
<feature type="transmembrane region" description="Helical" evidence="3">
    <location>
        <begin position="96"/>
        <end position="117"/>
    </location>
</feature>
<reference evidence="4 5" key="1">
    <citation type="submission" date="2023-10" db="EMBL/GenBank/DDBJ databases">
        <title>Two novel species belonging to the OM43/NOR5 clade.</title>
        <authorList>
            <person name="Park M."/>
        </authorList>
    </citation>
    <scope>NUCLEOTIDE SEQUENCE [LARGE SCALE GENOMIC DNA]</scope>
    <source>
        <strain evidence="4 5">IMCC45268</strain>
    </source>
</reference>
<keyword evidence="2" id="KW-0802">TPR repeat</keyword>
<feature type="transmembrane region" description="Helical" evidence="3">
    <location>
        <begin position="370"/>
        <end position="388"/>
    </location>
</feature>
<dbReference type="EMBL" id="CP136865">
    <property type="protein sequence ID" value="WOJ98389.1"/>
    <property type="molecule type" value="Genomic_DNA"/>
</dbReference>
<evidence type="ECO:0000256" key="3">
    <source>
        <dbReference type="SAM" id="Phobius"/>
    </source>
</evidence>
<protein>
    <recommendedName>
        <fullName evidence="6">Glycosyltransferase RgtA/B/C/D-like domain-containing protein</fullName>
    </recommendedName>
</protein>
<dbReference type="InterPro" id="IPR052346">
    <property type="entry name" value="O-mannosyl-transferase_TMTC"/>
</dbReference>
<evidence type="ECO:0000313" key="5">
    <source>
        <dbReference type="Proteomes" id="UP001626549"/>
    </source>
</evidence>
<feature type="transmembrane region" description="Helical" evidence="3">
    <location>
        <begin position="156"/>
        <end position="174"/>
    </location>
</feature>
<dbReference type="PANTHER" id="PTHR44227">
    <property type="match status" value="1"/>
</dbReference>
<keyword evidence="1" id="KW-0677">Repeat</keyword>
<feature type="transmembrane region" description="Helical" evidence="3">
    <location>
        <begin position="9"/>
        <end position="27"/>
    </location>
</feature>
<feature type="transmembrane region" description="Helical" evidence="3">
    <location>
        <begin position="239"/>
        <end position="260"/>
    </location>
</feature>
<evidence type="ECO:0000256" key="2">
    <source>
        <dbReference type="ARBA" id="ARBA00022803"/>
    </source>
</evidence>
<proteinExistence type="predicted"/>
<feature type="transmembrane region" description="Helical" evidence="3">
    <location>
        <begin position="129"/>
        <end position="150"/>
    </location>
</feature>
<keyword evidence="3" id="KW-0472">Membrane</keyword>
<keyword evidence="3" id="KW-1133">Transmembrane helix</keyword>
<feature type="transmembrane region" description="Helical" evidence="3">
    <location>
        <begin position="340"/>
        <end position="364"/>
    </location>
</feature>
<keyword evidence="3" id="KW-0812">Transmembrane</keyword>
<keyword evidence="5" id="KW-1185">Reference proteome</keyword>
<dbReference type="PANTHER" id="PTHR44227:SF3">
    <property type="entry name" value="PROTEIN O-MANNOSYL-TRANSFERASE TMTC4"/>
    <property type="match status" value="1"/>
</dbReference>